<dbReference type="EMBL" id="AJWY01000361">
    <property type="protein sequence ID" value="EKC81285.1"/>
    <property type="molecule type" value="Genomic_DNA"/>
</dbReference>
<sequence length="84" mass="9423">MNERTKLNNEQIAALQEVVGGADVFSCHTAKLLREIEVIAPELIEIGHPMGVYKAIDPHPYFGAIVTRCGVEYLENIQKQTRDE</sequence>
<accession>K1USJ3</accession>
<proteinExistence type="predicted"/>
<gene>
    <name evidence="1" type="ORF">LEA_00499</name>
</gene>
<comment type="caution">
    <text evidence="1">The sequence shown here is derived from an EMBL/GenBank/DDBJ whole genome shotgun (WGS) entry which is preliminary data.</text>
</comment>
<organism evidence="1">
    <name type="scientific">human gut metagenome</name>
    <dbReference type="NCBI Taxonomy" id="408170"/>
    <lineage>
        <taxon>unclassified sequences</taxon>
        <taxon>metagenomes</taxon>
        <taxon>organismal metagenomes</taxon>
    </lineage>
</organism>
<reference evidence="1" key="1">
    <citation type="journal article" date="2013" name="Environ. Microbiol.">
        <title>Microbiota from the distal guts of lean and obese adolescents exhibit partial functional redundancy besides clear differences in community structure.</title>
        <authorList>
            <person name="Ferrer M."/>
            <person name="Ruiz A."/>
            <person name="Lanza F."/>
            <person name="Haange S.B."/>
            <person name="Oberbach A."/>
            <person name="Till H."/>
            <person name="Bargiela R."/>
            <person name="Campoy C."/>
            <person name="Segura M.T."/>
            <person name="Richter M."/>
            <person name="von Bergen M."/>
            <person name="Seifert J."/>
            <person name="Suarez A."/>
        </authorList>
    </citation>
    <scope>NUCLEOTIDE SEQUENCE</scope>
</reference>
<name>K1USJ3_9ZZZZ</name>
<evidence type="ECO:0000313" key="1">
    <source>
        <dbReference type="EMBL" id="EKC81285.1"/>
    </source>
</evidence>
<dbReference type="AlphaFoldDB" id="K1USJ3"/>
<protein>
    <submittedName>
        <fullName evidence="1">Uncharacterized protein</fullName>
    </submittedName>
</protein>